<dbReference type="OrthoDB" id="5421852at2759"/>
<keyword evidence="4" id="KW-1133">Transmembrane helix</keyword>
<name>A0A2J5I813_9EURO</name>
<dbReference type="Proteomes" id="UP000235023">
    <property type="component" value="Unassembled WGS sequence"/>
</dbReference>
<dbReference type="PANTHER" id="PTHR34697:SF2">
    <property type="entry name" value="PHOSPHATIDYLGLYCEROL LYSYLTRANSFERASE"/>
    <property type="match status" value="1"/>
</dbReference>
<evidence type="ECO:0000256" key="6">
    <source>
        <dbReference type="SAM" id="MobiDB-lite"/>
    </source>
</evidence>
<evidence type="ECO:0000256" key="1">
    <source>
        <dbReference type="ARBA" id="ARBA00004651"/>
    </source>
</evidence>
<protein>
    <recommendedName>
        <fullName evidence="7">Phosphatidylglycerol lysyltransferase C-terminal domain-containing protein</fullName>
    </recommendedName>
</protein>
<dbReference type="InterPro" id="IPR024320">
    <property type="entry name" value="LPG_synthase_C"/>
</dbReference>
<proteinExistence type="predicted"/>
<keyword evidence="5" id="KW-0472">Membrane</keyword>
<feature type="region of interest" description="Disordered" evidence="6">
    <location>
        <begin position="55"/>
        <end position="104"/>
    </location>
</feature>
<feature type="compositionally biased region" description="Low complexity" evidence="6">
    <location>
        <begin position="131"/>
        <end position="142"/>
    </location>
</feature>
<feature type="compositionally biased region" description="Basic and acidic residues" evidence="6">
    <location>
        <begin position="1"/>
        <end position="12"/>
    </location>
</feature>
<feature type="domain" description="Phosphatidylglycerol lysyltransferase C-terminal" evidence="7">
    <location>
        <begin position="222"/>
        <end position="522"/>
    </location>
</feature>
<feature type="region of interest" description="Disordered" evidence="6">
    <location>
        <begin position="562"/>
        <end position="587"/>
    </location>
</feature>
<keyword evidence="3" id="KW-0812">Transmembrane</keyword>
<evidence type="ECO:0000256" key="4">
    <source>
        <dbReference type="ARBA" id="ARBA00022989"/>
    </source>
</evidence>
<dbReference type="InterPro" id="IPR051211">
    <property type="entry name" value="PG_lysyltransferase"/>
</dbReference>
<sequence>MLSPPDHTRTEPLRSNGDICTVRNKKKPSLTIHDPPGLYTPPHCILPAVNLSLPSPHGNTHTPHGTYTPFPPNMTKHTGEAKRKARADKKDRGKATANKKETLAEQIGRDLAQQLLITDPHSQNNSLLPDSPTSPSSSSTSSRNTQYDYKSSSSNTSLYRFNSQAAEESSTTPASSDTSLNDTPNRPHQPPPPLKPAPASVPASDHTAHAAIEHLASRYGRVSHMGILDRSYRVFLNAERTGALAYKLENHVAIVTGDPLCDPSLFASVVCEFDRARRAAHWSLAFMGCSAEFLSHMKTQTQQQQQQQWTTMQFGVERVVDPSTNEVLAERAGKRIVSQCKQLLCPDKGGITLSVYSRTVGRARDEALEAQLQEIYDQWRAGRNEPAATTKTPQAFITVYKLFDYARLMTFVYTRGADGNVNGFAALRWIGACGGYHVDPCIAGDGAAKGTSDLLLFAAMALARQMGVSYLSLGYEPMGELGEVNGMGASLEKITRSVYAHSVRGLPVGGKKAYHDKFRPDGNRESALYLIFPSGLPGVRRMVAMAHMANISVRQLAYTQSKSKMLGRGRRRKERQEGYQAQSLEGS</sequence>
<dbReference type="GO" id="GO:0005886">
    <property type="term" value="C:plasma membrane"/>
    <property type="evidence" value="ECO:0007669"/>
    <property type="project" value="UniProtKB-SubCell"/>
</dbReference>
<keyword evidence="9" id="KW-1185">Reference proteome</keyword>
<feature type="compositionally biased region" description="Pro residues" evidence="6">
    <location>
        <begin position="187"/>
        <end position="196"/>
    </location>
</feature>
<comment type="subcellular location">
    <subcellularLocation>
        <location evidence="1">Cell membrane</location>
        <topology evidence="1">Multi-pass membrane protein</topology>
    </subcellularLocation>
</comment>
<reference evidence="9" key="1">
    <citation type="submission" date="2017-12" db="EMBL/GenBank/DDBJ databases">
        <authorList>
            <consortium name="DOE Joint Genome Institute"/>
            <person name="Mondo S.J."/>
            <person name="Kjaerbolling I."/>
            <person name="Vesth T.C."/>
            <person name="Frisvad J.C."/>
            <person name="Nybo J.L."/>
            <person name="Theobald S."/>
            <person name="Kuo A."/>
            <person name="Bowyer P."/>
            <person name="Matsuda Y."/>
            <person name="Lyhne E.K."/>
            <person name="Kogle M.E."/>
            <person name="Clum A."/>
            <person name="Lipzen A."/>
            <person name="Salamov A."/>
            <person name="Ngan C.Y."/>
            <person name="Daum C."/>
            <person name="Chiniquy J."/>
            <person name="Barry K."/>
            <person name="LaButti K."/>
            <person name="Haridas S."/>
            <person name="Simmons B.A."/>
            <person name="Magnuson J.K."/>
            <person name="Mortensen U.H."/>
            <person name="Larsen T.O."/>
            <person name="Grigoriev I.V."/>
            <person name="Baker S.E."/>
            <person name="Andersen M.R."/>
            <person name="Nordberg H.P."/>
            <person name="Cantor M.N."/>
            <person name="Hua S.X."/>
        </authorList>
    </citation>
    <scope>NUCLEOTIDE SEQUENCE [LARGE SCALE GENOMIC DNA]</scope>
    <source>
        <strain evidence="9">IBT 19404</strain>
    </source>
</reference>
<evidence type="ECO:0000256" key="3">
    <source>
        <dbReference type="ARBA" id="ARBA00022692"/>
    </source>
</evidence>
<dbReference type="PANTHER" id="PTHR34697">
    <property type="entry name" value="PHOSPHATIDYLGLYCEROL LYSYLTRANSFERASE"/>
    <property type="match status" value="1"/>
</dbReference>
<organism evidence="8 9">
    <name type="scientific">Aspergillus taichungensis</name>
    <dbReference type="NCBI Taxonomy" id="482145"/>
    <lineage>
        <taxon>Eukaryota</taxon>
        <taxon>Fungi</taxon>
        <taxon>Dikarya</taxon>
        <taxon>Ascomycota</taxon>
        <taxon>Pezizomycotina</taxon>
        <taxon>Eurotiomycetes</taxon>
        <taxon>Eurotiomycetidae</taxon>
        <taxon>Eurotiales</taxon>
        <taxon>Aspergillaceae</taxon>
        <taxon>Aspergillus</taxon>
        <taxon>Aspergillus subgen. Circumdati</taxon>
    </lineage>
</organism>
<evidence type="ECO:0000256" key="5">
    <source>
        <dbReference type="ARBA" id="ARBA00023136"/>
    </source>
</evidence>
<keyword evidence="2" id="KW-1003">Cell membrane</keyword>
<dbReference type="EMBL" id="KZ559500">
    <property type="protein sequence ID" value="PLN86158.1"/>
    <property type="molecule type" value="Genomic_DNA"/>
</dbReference>
<feature type="region of interest" description="Disordered" evidence="6">
    <location>
        <begin position="121"/>
        <end position="206"/>
    </location>
</feature>
<evidence type="ECO:0000313" key="9">
    <source>
        <dbReference type="Proteomes" id="UP000235023"/>
    </source>
</evidence>
<feature type="compositionally biased region" description="Polar residues" evidence="6">
    <location>
        <begin position="143"/>
        <end position="162"/>
    </location>
</feature>
<evidence type="ECO:0000259" key="7">
    <source>
        <dbReference type="Pfam" id="PF09924"/>
    </source>
</evidence>
<accession>A0A2J5I813</accession>
<feature type="region of interest" description="Disordered" evidence="6">
    <location>
        <begin position="1"/>
        <end position="40"/>
    </location>
</feature>
<dbReference type="GO" id="GO:0055091">
    <property type="term" value="P:phospholipid homeostasis"/>
    <property type="evidence" value="ECO:0007669"/>
    <property type="project" value="TreeGrafter"/>
</dbReference>
<dbReference type="Pfam" id="PF09924">
    <property type="entry name" value="LPG_synthase_C"/>
    <property type="match status" value="1"/>
</dbReference>
<feature type="compositionally biased region" description="Low complexity" evidence="6">
    <location>
        <begin position="163"/>
        <end position="179"/>
    </location>
</feature>
<feature type="compositionally biased region" description="Basic and acidic residues" evidence="6">
    <location>
        <begin position="77"/>
        <end position="103"/>
    </location>
</feature>
<evidence type="ECO:0000256" key="2">
    <source>
        <dbReference type="ARBA" id="ARBA00022475"/>
    </source>
</evidence>
<dbReference type="GO" id="GO:0016755">
    <property type="term" value="F:aminoacyltransferase activity"/>
    <property type="evidence" value="ECO:0007669"/>
    <property type="project" value="TreeGrafter"/>
</dbReference>
<gene>
    <name evidence="8" type="ORF">BDW42DRAFT_159463</name>
</gene>
<evidence type="ECO:0000313" key="8">
    <source>
        <dbReference type="EMBL" id="PLN86158.1"/>
    </source>
</evidence>
<dbReference type="AlphaFoldDB" id="A0A2J5I813"/>